<reference evidence="5 6" key="1">
    <citation type="submission" date="2024-09" db="EMBL/GenBank/DDBJ databases">
        <authorList>
            <person name="Sun Q."/>
            <person name="Mori K."/>
        </authorList>
    </citation>
    <scope>NUCLEOTIDE SEQUENCE [LARGE SCALE GENOMIC DNA]</scope>
    <source>
        <strain evidence="5 6">KCTC 23315</strain>
    </source>
</reference>
<name>A0ABV6BH92_9GAMM</name>
<dbReference type="InterPro" id="IPR038180">
    <property type="entry name" value="FlgT_N_sf"/>
</dbReference>
<accession>A0ABV6BH92</accession>
<gene>
    <name evidence="5" type="ORF">ACFFJP_18130</name>
</gene>
<feature type="domain" description="Flagellar assembly protein T N-terminal" evidence="4">
    <location>
        <begin position="23"/>
        <end position="109"/>
    </location>
</feature>
<dbReference type="EMBL" id="JBHLXP010000005">
    <property type="protein sequence ID" value="MFC0050224.1"/>
    <property type="molecule type" value="Genomic_DNA"/>
</dbReference>
<evidence type="ECO:0000313" key="5">
    <source>
        <dbReference type="EMBL" id="MFC0050224.1"/>
    </source>
</evidence>
<organism evidence="5 6">
    <name type="scientific">Rheinheimera tilapiae</name>
    <dbReference type="NCBI Taxonomy" id="875043"/>
    <lineage>
        <taxon>Bacteria</taxon>
        <taxon>Pseudomonadati</taxon>
        <taxon>Pseudomonadota</taxon>
        <taxon>Gammaproteobacteria</taxon>
        <taxon>Chromatiales</taxon>
        <taxon>Chromatiaceae</taxon>
        <taxon>Rheinheimera</taxon>
    </lineage>
</organism>
<sequence>MSSSAKLWIPALLGISALPATAQWYETTGRAMIRQGDEATARAQATEDAVKRALLFAGVSIRSVQQVTDGLLTQESLQVESSGEVQNVQLVSEMTRDGYFEVTIRADIEPTEAICPTMAYRKKLLITPFRLAIPEQAIVGDLFNIGKVSGKVFSSKLEEVGHSSWPAAYNNPIDVTALSYLERKALQQQLGARYVLSASIEDVSLGGTTGTNWTFWTDADRDRYYHLQVQVFDLAEERTVFSQKYQTTALWSHRKSTNLDPDYFRFWETPYGQAAERILNAAAMDVEEAIRCEPLQAEVIQVKQNQVLLSIGKAHGASIGDTFKLVHRREVPDSFGRIQPLLAVTELTVKITQLSSEAAWAESVNADLLANIQAGDLAMPNRKPLDDFGDEADITED</sequence>
<keyword evidence="5" id="KW-0966">Cell projection</keyword>
<keyword evidence="5" id="KW-0282">Flagellum</keyword>
<proteinExistence type="predicted"/>
<comment type="caution">
    <text evidence="5">The sequence shown here is derived from an EMBL/GenBank/DDBJ whole genome shotgun (WGS) entry which is preliminary data.</text>
</comment>
<dbReference type="Pfam" id="PF16548">
    <property type="entry name" value="FlgT_N"/>
    <property type="match status" value="1"/>
</dbReference>
<dbReference type="Gene3D" id="3.30.1660.40">
    <property type="entry name" value="FlgT, N-terminal domain"/>
    <property type="match status" value="1"/>
</dbReference>
<evidence type="ECO:0000259" key="4">
    <source>
        <dbReference type="Pfam" id="PF16548"/>
    </source>
</evidence>
<dbReference type="InterPro" id="IPR032370">
    <property type="entry name" value="FlgT_N"/>
</dbReference>
<dbReference type="InterPro" id="IPR032388">
    <property type="entry name" value="FlgT_C"/>
</dbReference>
<feature type="domain" description="Flagellar assembly protein T C-terminal" evidence="2">
    <location>
        <begin position="305"/>
        <end position="379"/>
    </location>
</feature>
<dbReference type="RefSeq" id="WP_377247607.1">
    <property type="nucleotide sequence ID" value="NZ_JBHLXP010000005.1"/>
</dbReference>
<dbReference type="Pfam" id="PF16538">
    <property type="entry name" value="FlgT_C"/>
    <property type="match status" value="1"/>
</dbReference>
<dbReference type="Pfam" id="PF16539">
    <property type="entry name" value="FlgT_M"/>
    <property type="match status" value="1"/>
</dbReference>
<feature type="signal peptide" evidence="1">
    <location>
        <begin position="1"/>
        <end position="22"/>
    </location>
</feature>
<dbReference type="Gene3D" id="3.40.50.10610">
    <property type="entry name" value="ABC-type transport auxiliary lipoprotein component"/>
    <property type="match status" value="1"/>
</dbReference>
<feature type="domain" description="Flagellar assembly protein T middle" evidence="3">
    <location>
        <begin position="115"/>
        <end position="260"/>
    </location>
</feature>
<protein>
    <submittedName>
        <fullName evidence="5">Flagellar assembly protein T N-terminal domain-containing protein</fullName>
    </submittedName>
</protein>
<evidence type="ECO:0000313" key="6">
    <source>
        <dbReference type="Proteomes" id="UP001589813"/>
    </source>
</evidence>
<evidence type="ECO:0000259" key="3">
    <source>
        <dbReference type="Pfam" id="PF16539"/>
    </source>
</evidence>
<evidence type="ECO:0000259" key="2">
    <source>
        <dbReference type="Pfam" id="PF16538"/>
    </source>
</evidence>
<keyword evidence="1" id="KW-0732">Signal</keyword>
<dbReference type="Proteomes" id="UP001589813">
    <property type="component" value="Unassembled WGS sequence"/>
</dbReference>
<feature type="chain" id="PRO_5045415804" evidence="1">
    <location>
        <begin position="23"/>
        <end position="397"/>
    </location>
</feature>
<keyword evidence="5" id="KW-0969">Cilium</keyword>
<dbReference type="InterPro" id="IPR032386">
    <property type="entry name" value="FlgT_M"/>
</dbReference>
<evidence type="ECO:0000256" key="1">
    <source>
        <dbReference type="SAM" id="SignalP"/>
    </source>
</evidence>
<dbReference type="Gene3D" id="2.40.10.410">
    <property type="entry name" value="FlgT, C-terminal domain"/>
    <property type="match status" value="1"/>
</dbReference>
<keyword evidence="6" id="KW-1185">Reference proteome</keyword>
<dbReference type="InterPro" id="IPR038165">
    <property type="entry name" value="FlgT_C_sf"/>
</dbReference>